<evidence type="ECO:0000313" key="1">
    <source>
        <dbReference type="EMBL" id="NJC28517.1"/>
    </source>
</evidence>
<accession>A0ABX0XIF7</accession>
<dbReference type="Proteomes" id="UP000770785">
    <property type="component" value="Unassembled WGS sequence"/>
</dbReference>
<dbReference type="RefSeq" id="WP_168040614.1">
    <property type="nucleotide sequence ID" value="NZ_JAATJH010000016.1"/>
</dbReference>
<sequence length="149" mass="16494">MIISDASTIIGLDNIDSLGLLEKLYGEIQITTIVHGEVSLLLPKWIKINDAYNDVVYRSLIPSLDDGEASSIALALDQNDCLLIIDERKGRRKARELNLKITGVTGIIIRAKHESLIESGKEKLDLLRKAGFRLSDKIYAFALDQMGEG</sequence>
<proteinExistence type="predicted"/>
<dbReference type="EMBL" id="JAATJH010000016">
    <property type="protein sequence ID" value="NJC28517.1"/>
    <property type="molecule type" value="Genomic_DNA"/>
</dbReference>
<reference evidence="1 2" key="1">
    <citation type="submission" date="2020-03" db="EMBL/GenBank/DDBJ databases">
        <title>Genomic Encyclopedia of Type Strains, Phase IV (KMG-IV): sequencing the most valuable type-strain genomes for metagenomic binning, comparative biology and taxonomic classification.</title>
        <authorList>
            <person name="Goeker M."/>
        </authorList>
    </citation>
    <scope>NUCLEOTIDE SEQUENCE [LARGE SCALE GENOMIC DNA]</scope>
    <source>
        <strain evidence="1 2">DSM 105096</strain>
    </source>
</reference>
<dbReference type="PANTHER" id="PTHR39550">
    <property type="entry name" value="SLL0658 PROTEIN"/>
    <property type="match status" value="1"/>
</dbReference>
<comment type="caution">
    <text evidence="1">The sequence shown here is derived from an EMBL/GenBank/DDBJ whole genome shotgun (WGS) entry which is preliminary data.</text>
</comment>
<dbReference type="InterPro" id="IPR021799">
    <property type="entry name" value="PIN-like_prokaryotic"/>
</dbReference>
<protein>
    <submittedName>
        <fullName evidence="1">Nucleic acid-binding protein</fullName>
    </submittedName>
</protein>
<keyword evidence="2" id="KW-1185">Reference proteome</keyword>
<evidence type="ECO:0000313" key="2">
    <source>
        <dbReference type="Proteomes" id="UP000770785"/>
    </source>
</evidence>
<dbReference type="PANTHER" id="PTHR39550:SF1">
    <property type="entry name" value="SLL0658 PROTEIN"/>
    <property type="match status" value="1"/>
</dbReference>
<dbReference type="Pfam" id="PF11848">
    <property type="entry name" value="DUF3368"/>
    <property type="match status" value="1"/>
</dbReference>
<name>A0ABX0XIF7_9BACT</name>
<organism evidence="1 2">
    <name type="scientific">Neolewinella antarctica</name>
    <dbReference type="NCBI Taxonomy" id="442734"/>
    <lineage>
        <taxon>Bacteria</taxon>
        <taxon>Pseudomonadati</taxon>
        <taxon>Bacteroidota</taxon>
        <taxon>Saprospiria</taxon>
        <taxon>Saprospirales</taxon>
        <taxon>Lewinellaceae</taxon>
        <taxon>Neolewinella</taxon>
    </lineage>
</organism>
<gene>
    <name evidence="1" type="ORF">GGR27_004042</name>
</gene>